<organism evidence="1 2">
    <name type="scientific">Colletotrichum truncatum</name>
    <name type="common">Anthracnose fungus</name>
    <name type="synonym">Colletotrichum capsici</name>
    <dbReference type="NCBI Taxonomy" id="5467"/>
    <lineage>
        <taxon>Eukaryota</taxon>
        <taxon>Fungi</taxon>
        <taxon>Dikarya</taxon>
        <taxon>Ascomycota</taxon>
        <taxon>Pezizomycotina</taxon>
        <taxon>Sordariomycetes</taxon>
        <taxon>Hypocreomycetidae</taxon>
        <taxon>Glomerellales</taxon>
        <taxon>Glomerellaceae</taxon>
        <taxon>Colletotrichum</taxon>
        <taxon>Colletotrichum truncatum species complex</taxon>
    </lineage>
</organism>
<gene>
    <name evidence="1" type="ORF">CTRU02_200435</name>
</gene>
<sequence length="935" mass="105508">MSLGIAQLWRARSHRIGVSGISLIPRGPRRWSRAPSTQLPFLCRWTHAASGSAAKPNPVESTLSQDRTDSENTVNRAGYDAATDAAEAASLPSARRTEEGEQTTSADRALETRLLDSEPSSTYDASLPFSAQFATSSLRETQPTATVGYGLAASGDKDLRHRLAALRKTPSTTSVRYSLSSKGKTAPFERLKSNQTDTFKDTQGGQIDDGASKTTDEHQHSAFKDLGQRQSARPKRRGRKVETHAVQLQPDSVLVPTPVKYGDTRETLKSLNRYHRSLTRQLRLEAIRRIKHEPVTNWRATLDILRLQTRSLRGPWQEHGRRVSISAELAEVLLYDPDHTIWDIHEKTRCHIELHSFRDNSKEGAPDVVYLLLSGDDEALDHAIEEFTRLATKSDSKMSVEGVIGSSLSGPGSSEVVTTNVEMTWYSSRKSQRPSNMPAYALNRKYEEISKPKEWTRQTFEAYVAAITNAALPARLAHKLYGSGVAANNAALALLHAAFEDPLARSSLSTRAFKVALRFMELHGHSYRNHARDLFNNMEKFRLPMDTGVFNILLEGTVKVKDLHNFDTVVKMMMRHGCLPNTETWSLFLQMMENEQVRRHIIKIMHSCGLLIEPNTVQLVARDLVVYDVREHQPRWTGIHEFLQCQNAKYGKNWVSLAAMNKIMNELGRMGHLDSCRDLFDIMANVPTTTPTVLTIKSLLYHARLQRKLAPAIAVLERAHRCRVRLDEDCYHELFRLVLTLRKPNMMGIVWRLACIEGRASWHMRSRVSNLMYPENVSRNPPELPALPAFHQPDMLPEIQKIRSSHTGTKIGTLLYDRYRDWRPEVPLHELLGRAWEADNKIYEAVKQAKENKRQLQVKEQSETTPSDATELPAPAAAPTLHKVTVPGIPLILRRKSWDSGRKKLERVQLGMTITHIAPANYQPQGDDDAAPSLD</sequence>
<protein>
    <submittedName>
        <fullName evidence="1">Uncharacterized protein</fullName>
    </submittedName>
</protein>
<reference evidence="1 2" key="1">
    <citation type="journal article" date="2020" name="Phytopathology">
        <title>Genome Sequence Resources of Colletotrichum truncatum, C. plurivorum, C. musicola, and C. sojae: Four Species Pathogenic to Soybean (Glycine max).</title>
        <authorList>
            <person name="Rogerio F."/>
            <person name="Boufleur T.R."/>
            <person name="Ciampi-Guillardi M."/>
            <person name="Sukno S.A."/>
            <person name="Thon M.R."/>
            <person name="Massola Junior N.S."/>
            <person name="Baroncelli R."/>
        </authorList>
    </citation>
    <scope>NUCLEOTIDE SEQUENCE [LARGE SCALE GENOMIC DNA]</scope>
    <source>
        <strain evidence="1 2">CMES1059</strain>
    </source>
</reference>
<dbReference type="EMBL" id="VUJX02000001">
    <property type="protein sequence ID" value="KAL0942549.1"/>
    <property type="molecule type" value="Genomic_DNA"/>
</dbReference>
<dbReference type="Proteomes" id="UP000805649">
    <property type="component" value="Unassembled WGS sequence"/>
</dbReference>
<keyword evidence="2" id="KW-1185">Reference proteome</keyword>
<evidence type="ECO:0000313" key="2">
    <source>
        <dbReference type="Proteomes" id="UP000805649"/>
    </source>
</evidence>
<accession>A0ACC3ZEQ9</accession>
<proteinExistence type="predicted"/>
<comment type="caution">
    <text evidence="1">The sequence shown here is derived from an EMBL/GenBank/DDBJ whole genome shotgun (WGS) entry which is preliminary data.</text>
</comment>
<name>A0ACC3ZEQ9_COLTU</name>
<evidence type="ECO:0000313" key="1">
    <source>
        <dbReference type="EMBL" id="KAL0942549.1"/>
    </source>
</evidence>